<organism evidence="2 3">
    <name type="scientific">Rhizopogon vesiculosus</name>
    <dbReference type="NCBI Taxonomy" id="180088"/>
    <lineage>
        <taxon>Eukaryota</taxon>
        <taxon>Fungi</taxon>
        <taxon>Dikarya</taxon>
        <taxon>Basidiomycota</taxon>
        <taxon>Agaricomycotina</taxon>
        <taxon>Agaricomycetes</taxon>
        <taxon>Agaricomycetidae</taxon>
        <taxon>Boletales</taxon>
        <taxon>Suillineae</taxon>
        <taxon>Rhizopogonaceae</taxon>
        <taxon>Rhizopogon</taxon>
    </lineage>
</organism>
<gene>
    <name evidence="2" type="ORF">AZE42_13412</name>
</gene>
<feature type="region of interest" description="Disordered" evidence="1">
    <location>
        <begin position="1"/>
        <end position="23"/>
    </location>
</feature>
<evidence type="ECO:0000313" key="3">
    <source>
        <dbReference type="Proteomes" id="UP000183567"/>
    </source>
</evidence>
<dbReference type="Proteomes" id="UP000183567">
    <property type="component" value="Unassembled WGS sequence"/>
</dbReference>
<proteinExistence type="predicted"/>
<name>A0A1J8PIS7_9AGAM</name>
<protein>
    <submittedName>
        <fullName evidence="2">Uncharacterized protein</fullName>
    </submittedName>
</protein>
<evidence type="ECO:0000256" key="1">
    <source>
        <dbReference type="SAM" id="MobiDB-lite"/>
    </source>
</evidence>
<comment type="caution">
    <text evidence="2">The sequence shown here is derived from an EMBL/GenBank/DDBJ whole genome shotgun (WGS) entry which is preliminary data.</text>
</comment>
<accession>A0A1J8PIS7</accession>
<feature type="compositionally biased region" description="Basic and acidic residues" evidence="1">
    <location>
        <begin position="1"/>
        <end position="16"/>
    </location>
</feature>
<keyword evidence="3" id="KW-1185">Reference proteome</keyword>
<evidence type="ECO:0000313" key="2">
    <source>
        <dbReference type="EMBL" id="OJA08463.1"/>
    </source>
</evidence>
<sequence length="64" mass="6922">MSGKERRTTQRTKDTVRLGGHTTTTIGLNSCSASTQMKSAMDTGNHASEAVRILDERRSSVSIP</sequence>
<dbReference type="AlphaFoldDB" id="A0A1J8PIS7"/>
<reference evidence="2 3" key="1">
    <citation type="submission" date="2016-03" db="EMBL/GenBank/DDBJ databases">
        <title>Comparative genomics of the ectomycorrhizal sister species Rhizopogon vinicolor and Rhizopogon vesiculosus (Basidiomycota: Boletales) reveals a divergence of the mating type B locus.</title>
        <authorList>
            <person name="Mujic A.B."/>
            <person name="Kuo A."/>
            <person name="Tritt A."/>
            <person name="Lipzen A."/>
            <person name="Chen C."/>
            <person name="Johnson J."/>
            <person name="Sharma A."/>
            <person name="Barry K."/>
            <person name="Grigoriev I.V."/>
            <person name="Spatafora J.W."/>
        </authorList>
    </citation>
    <scope>NUCLEOTIDE SEQUENCE [LARGE SCALE GENOMIC DNA]</scope>
    <source>
        <strain evidence="2 3">AM-OR11-056</strain>
    </source>
</reference>
<dbReference type="EMBL" id="LVVM01006291">
    <property type="protein sequence ID" value="OJA08463.1"/>
    <property type="molecule type" value="Genomic_DNA"/>
</dbReference>